<proteinExistence type="predicted"/>
<organism evidence="1 2">
    <name type="scientific">Azospirillum cavernae</name>
    <dbReference type="NCBI Taxonomy" id="2320860"/>
    <lineage>
        <taxon>Bacteria</taxon>
        <taxon>Pseudomonadati</taxon>
        <taxon>Pseudomonadota</taxon>
        <taxon>Alphaproteobacteria</taxon>
        <taxon>Rhodospirillales</taxon>
        <taxon>Azospirillaceae</taxon>
        <taxon>Azospirillum</taxon>
    </lineage>
</organism>
<name>A0A418VX22_9PROT</name>
<accession>A0A418VX22</accession>
<dbReference type="OrthoDB" id="7309391at2"/>
<comment type="caution">
    <text evidence="1">The sequence shown here is derived from an EMBL/GenBank/DDBJ whole genome shotgun (WGS) entry which is preliminary data.</text>
</comment>
<keyword evidence="2" id="KW-1185">Reference proteome</keyword>
<dbReference type="AlphaFoldDB" id="A0A418VX22"/>
<protein>
    <submittedName>
        <fullName evidence="1">Uncharacterized protein</fullName>
    </submittedName>
</protein>
<evidence type="ECO:0000313" key="2">
    <source>
        <dbReference type="Proteomes" id="UP000283458"/>
    </source>
</evidence>
<dbReference type="EMBL" id="QYUL01000002">
    <property type="protein sequence ID" value="RJF81680.1"/>
    <property type="molecule type" value="Genomic_DNA"/>
</dbReference>
<gene>
    <name evidence="1" type="ORF">D3877_16290</name>
</gene>
<dbReference type="Proteomes" id="UP000283458">
    <property type="component" value="Unassembled WGS sequence"/>
</dbReference>
<sequence length="88" mass="9556">MTDRIIRNMGAASLLIERDPRPGRAFVSVADVGTDRCRYMTSVTHSAAVTLGFEAAEQHFGCPTKAVEWLDQRSADLATPIQPPQLAA</sequence>
<dbReference type="RefSeq" id="WP_119831772.1">
    <property type="nucleotide sequence ID" value="NZ_QYUL01000002.1"/>
</dbReference>
<evidence type="ECO:0000313" key="1">
    <source>
        <dbReference type="EMBL" id="RJF81680.1"/>
    </source>
</evidence>
<reference evidence="1 2" key="1">
    <citation type="submission" date="2018-09" db="EMBL/GenBank/DDBJ databases">
        <authorList>
            <person name="Zhu H."/>
        </authorList>
    </citation>
    <scope>NUCLEOTIDE SEQUENCE [LARGE SCALE GENOMIC DNA]</scope>
    <source>
        <strain evidence="1 2">K2W22B-5</strain>
    </source>
</reference>